<evidence type="ECO:0000259" key="2">
    <source>
        <dbReference type="Pfam" id="PF12229"/>
    </source>
</evidence>
<dbReference type="PANTHER" id="PTHR35788">
    <property type="entry name" value="EXPORTED PROTEIN-RELATED"/>
    <property type="match status" value="1"/>
</dbReference>
<dbReference type="InterPro" id="IPR052913">
    <property type="entry name" value="Glycopeptide_resist_protein"/>
</dbReference>
<accession>A0A1W5ZZS7</accession>
<dbReference type="InterPro" id="IPR022029">
    <property type="entry name" value="YoaR-like_PG-bd"/>
</dbReference>
<gene>
    <name evidence="3" type="ORF">HM131_18680</name>
</gene>
<dbReference type="EMBL" id="CP020772">
    <property type="protein sequence ID" value="ARI78741.1"/>
    <property type="molecule type" value="Genomic_DNA"/>
</dbReference>
<dbReference type="Proteomes" id="UP000192527">
    <property type="component" value="Chromosome"/>
</dbReference>
<reference evidence="3 4" key="1">
    <citation type="submission" date="2017-04" db="EMBL/GenBank/DDBJ databases">
        <title>The whole genome sequencing and assembly of Halobacillus mangrovi strain.</title>
        <authorList>
            <person name="Lee S.-J."/>
            <person name="Park M.-K."/>
            <person name="Kim J.-Y."/>
            <person name="Lee Y.-J."/>
            <person name="Yi H."/>
            <person name="Bahn Y.-S."/>
            <person name="Kim J.F."/>
            <person name="Lee D.-W."/>
        </authorList>
    </citation>
    <scope>NUCLEOTIDE SEQUENCE [LARGE SCALE GENOMIC DNA]</scope>
    <source>
        <strain evidence="3 4">KTB 131</strain>
    </source>
</reference>
<dbReference type="OrthoDB" id="9813301at2"/>
<dbReference type="STRING" id="402384.HM131_18680"/>
<dbReference type="PANTHER" id="PTHR35788:SF1">
    <property type="entry name" value="EXPORTED PROTEIN"/>
    <property type="match status" value="1"/>
</dbReference>
<feature type="compositionally biased region" description="Basic and acidic residues" evidence="1">
    <location>
        <begin position="291"/>
        <end position="307"/>
    </location>
</feature>
<evidence type="ECO:0000313" key="3">
    <source>
        <dbReference type="EMBL" id="ARI78741.1"/>
    </source>
</evidence>
<dbReference type="InterPro" id="IPR007391">
    <property type="entry name" value="Vancomycin_resist_VanW"/>
</dbReference>
<evidence type="ECO:0000313" key="4">
    <source>
        <dbReference type="Proteomes" id="UP000192527"/>
    </source>
</evidence>
<feature type="domain" description="YoaR-like putative peptidoglycan binding" evidence="2">
    <location>
        <begin position="46"/>
        <end position="107"/>
    </location>
</feature>
<feature type="region of interest" description="Disordered" evidence="1">
    <location>
        <begin position="287"/>
        <end position="307"/>
    </location>
</feature>
<evidence type="ECO:0000256" key="1">
    <source>
        <dbReference type="SAM" id="MobiDB-lite"/>
    </source>
</evidence>
<dbReference type="RefSeq" id="WP_085031200.1">
    <property type="nucleotide sequence ID" value="NZ_CP020772.1"/>
</dbReference>
<dbReference type="AlphaFoldDB" id="A0A1W5ZZS7"/>
<sequence>MKMIILSLGLLLAQPLIQPGQLSITNDGEEIIKVNRKDFMLEFIGKPFMDQPKTEELIEHLDQEISQEPVNAKIGESGEIIPGQNGYKVHHKKFKEKFYRYLFGQKKGAMDVPKLTITPKVDSELIANIRTQQIGHYVTYFNSNNKERSHNIRLASEAIDSHVVFPGEVFSFNKVVGKRTKEKGYKNAPVIVKGEVTEGIGGGICQVSSTLFNSVDKAGVKIVERYSHSKQVPYVPPGRDATVSWYGPDFTFENQYNQPLLIRSKVTGGQMSVMVYSSEVINYDPQSIPDASKKLPEESDRETDHYE</sequence>
<dbReference type="KEGG" id="hmn:HM131_18680"/>
<proteinExistence type="predicted"/>
<dbReference type="Pfam" id="PF12229">
    <property type="entry name" value="PG_binding_4"/>
    <property type="match status" value="1"/>
</dbReference>
<dbReference type="Pfam" id="PF04294">
    <property type="entry name" value="VanW"/>
    <property type="match status" value="1"/>
</dbReference>
<protein>
    <recommendedName>
        <fullName evidence="2">YoaR-like putative peptidoglycan binding domain-containing protein</fullName>
    </recommendedName>
</protein>
<name>A0A1W5ZZS7_9BACI</name>
<keyword evidence="4" id="KW-1185">Reference proteome</keyword>
<organism evidence="3 4">
    <name type="scientific">Halobacillus mangrovi</name>
    <dbReference type="NCBI Taxonomy" id="402384"/>
    <lineage>
        <taxon>Bacteria</taxon>
        <taxon>Bacillati</taxon>
        <taxon>Bacillota</taxon>
        <taxon>Bacilli</taxon>
        <taxon>Bacillales</taxon>
        <taxon>Bacillaceae</taxon>
        <taxon>Halobacillus</taxon>
    </lineage>
</organism>